<evidence type="ECO:0000313" key="3">
    <source>
        <dbReference type="Proteomes" id="UP000244336"/>
    </source>
</evidence>
<feature type="compositionally biased region" description="Basic and acidic residues" evidence="1">
    <location>
        <begin position="1"/>
        <end position="11"/>
    </location>
</feature>
<dbReference type="OrthoDB" id="10405721at2759"/>
<evidence type="ECO:0000313" key="2">
    <source>
        <dbReference type="EMBL" id="PUZ74189.1"/>
    </source>
</evidence>
<sequence length="173" mass="18884">MESSMRGEHTGNIKARSSLDLSPAAFNPSESIQQFRHKWLLLYQELASARGPKRISDRRSRCWRRWRRARGSAATRSCADDASPPCARECKKAATSAASYDGGGRSLQQLAVSGRGDAAEVQASAIIGMARRAAGARPSDRAAAGRRRSLRWFLQRRREARSERGGGASPPSS</sequence>
<protein>
    <submittedName>
        <fullName evidence="2">Uncharacterized protein</fullName>
    </submittedName>
</protein>
<dbReference type="AlphaFoldDB" id="A0A2T7F299"/>
<dbReference type="Gramene" id="PUZ74189">
    <property type="protein sequence ID" value="PUZ74189"/>
    <property type="gene ID" value="GQ55_1G045500"/>
</dbReference>
<feature type="compositionally biased region" description="Basic residues" evidence="1">
    <location>
        <begin position="144"/>
        <end position="155"/>
    </location>
</feature>
<keyword evidence="3" id="KW-1185">Reference proteome</keyword>
<dbReference type="Proteomes" id="UP000244336">
    <property type="component" value="Chromosome 1"/>
</dbReference>
<dbReference type="EMBL" id="CM009749">
    <property type="protein sequence ID" value="PUZ74189.1"/>
    <property type="molecule type" value="Genomic_DNA"/>
</dbReference>
<feature type="region of interest" description="Disordered" evidence="1">
    <location>
        <begin position="1"/>
        <end position="20"/>
    </location>
</feature>
<reference evidence="2 3" key="1">
    <citation type="submission" date="2018-04" db="EMBL/GenBank/DDBJ databases">
        <title>WGS assembly of Panicum hallii var. hallii HAL2.</title>
        <authorList>
            <person name="Lovell J."/>
            <person name="Jenkins J."/>
            <person name="Lowry D."/>
            <person name="Mamidi S."/>
            <person name="Sreedasyam A."/>
            <person name="Weng X."/>
            <person name="Barry K."/>
            <person name="Bonette J."/>
            <person name="Campitelli B."/>
            <person name="Daum C."/>
            <person name="Gordon S."/>
            <person name="Gould B."/>
            <person name="Lipzen A."/>
            <person name="MacQueen A."/>
            <person name="Palacio-Mejia J."/>
            <person name="Plott C."/>
            <person name="Shakirov E."/>
            <person name="Shu S."/>
            <person name="Yoshinaga Y."/>
            <person name="Zane M."/>
            <person name="Rokhsar D."/>
            <person name="Grimwood J."/>
            <person name="Schmutz J."/>
            <person name="Juenger T."/>
        </authorList>
    </citation>
    <scope>NUCLEOTIDE SEQUENCE [LARGE SCALE GENOMIC DNA]</scope>
    <source>
        <strain evidence="3">cv. HAL2</strain>
    </source>
</reference>
<evidence type="ECO:0000256" key="1">
    <source>
        <dbReference type="SAM" id="MobiDB-lite"/>
    </source>
</evidence>
<feature type="region of interest" description="Disordered" evidence="1">
    <location>
        <begin position="131"/>
        <end position="173"/>
    </location>
</feature>
<accession>A0A2T7F299</accession>
<name>A0A2T7F299_9POAL</name>
<proteinExistence type="predicted"/>
<gene>
    <name evidence="2" type="ORF">GQ55_1G045500</name>
</gene>
<organism evidence="2 3">
    <name type="scientific">Panicum hallii var. hallii</name>
    <dbReference type="NCBI Taxonomy" id="1504633"/>
    <lineage>
        <taxon>Eukaryota</taxon>
        <taxon>Viridiplantae</taxon>
        <taxon>Streptophyta</taxon>
        <taxon>Embryophyta</taxon>
        <taxon>Tracheophyta</taxon>
        <taxon>Spermatophyta</taxon>
        <taxon>Magnoliopsida</taxon>
        <taxon>Liliopsida</taxon>
        <taxon>Poales</taxon>
        <taxon>Poaceae</taxon>
        <taxon>PACMAD clade</taxon>
        <taxon>Panicoideae</taxon>
        <taxon>Panicodae</taxon>
        <taxon>Paniceae</taxon>
        <taxon>Panicinae</taxon>
        <taxon>Panicum</taxon>
        <taxon>Panicum sect. Panicum</taxon>
    </lineage>
</organism>